<protein>
    <recommendedName>
        <fullName evidence="4">CCHC-type domain-containing protein</fullName>
    </recommendedName>
</protein>
<proteinExistence type="predicted"/>
<evidence type="ECO:0000256" key="1">
    <source>
        <dbReference type="SAM" id="MobiDB-lite"/>
    </source>
</evidence>
<dbReference type="Pfam" id="PF08284">
    <property type="entry name" value="RVP_2"/>
    <property type="match status" value="1"/>
</dbReference>
<reference evidence="2" key="2">
    <citation type="submission" date="2022-01" db="EMBL/GenBank/DDBJ databases">
        <authorList>
            <person name="Yamashiro T."/>
            <person name="Shiraishi A."/>
            <person name="Satake H."/>
            <person name="Nakayama K."/>
        </authorList>
    </citation>
    <scope>NUCLEOTIDE SEQUENCE</scope>
</reference>
<dbReference type="EMBL" id="BQNB010012185">
    <property type="protein sequence ID" value="GJT00297.1"/>
    <property type="molecule type" value="Genomic_DNA"/>
</dbReference>
<accession>A0ABQ5AFH2</accession>
<keyword evidence="3" id="KW-1185">Reference proteome</keyword>
<feature type="region of interest" description="Disordered" evidence="1">
    <location>
        <begin position="78"/>
        <end position="112"/>
    </location>
</feature>
<evidence type="ECO:0008006" key="4">
    <source>
        <dbReference type="Google" id="ProtNLM"/>
    </source>
</evidence>
<feature type="compositionally biased region" description="Gly residues" evidence="1">
    <location>
        <begin position="96"/>
        <end position="112"/>
    </location>
</feature>
<dbReference type="Proteomes" id="UP001151760">
    <property type="component" value="Unassembled WGS sequence"/>
</dbReference>
<gene>
    <name evidence="2" type="ORF">Tco_0821466</name>
</gene>
<reference evidence="2" key="1">
    <citation type="journal article" date="2022" name="Int. J. Mol. Sci.">
        <title>Draft Genome of Tanacetum Coccineum: Genomic Comparison of Closely Related Tanacetum-Family Plants.</title>
        <authorList>
            <person name="Yamashiro T."/>
            <person name="Shiraishi A."/>
            <person name="Nakayama K."/>
            <person name="Satake H."/>
        </authorList>
    </citation>
    <scope>NUCLEOTIDE SEQUENCE</scope>
</reference>
<comment type="caution">
    <text evidence="2">The sequence shown here is derived from an EMBL/GenBank/DDBJ whole genome shotgun (WGS) entry which is preliminary data.</text>
</comment>
<organism evidence="2 3">
    <name type="scientific">Tanacetum coccineum</name>
    <dbReference type="NCBI Taxonomy" id="301880"/>
    <lineage>
        <taxon>Eukaryota</taxon>
        <taxon>Viridiplantae</taxon>
        <taxon>Streptophyta</taxon>
        <taxon>Embryophyta</taxon>
        <taxon>Tracheophyta</taxon>
        <taxon>Spermatophyta</taxon>
        <taxon>Magnoliopsida</taxon>
        <taxon>eudicotyledons</taxon>
        <taxon>Gunneridae</taxon>
        <taxon>Pentapetalae</taxon>
        <taxon>asterids</taxon>
        <taxon>campanulids</taxon>
        <taxon>Asterales</taxon>
        <taxon>Asteraceae</taxon>
        <taxon>Asteroideae</taxon>
        <taxon>Anthemideae</taxon>
        <taxon>Anthemidinae</taxon>
        <taxon>Tanacetum</taxon>
    </lineage>
</organism>
<evidence type="ECO:0000313" key="2">
    <source>
        <dbReference type="EMBL" id="GJT00297.1"/>
    </source>
</evidence>
<name>A0ABQ5AFH2_9ASTR</name>
<evidence type="ECO:0000313" key="3">
    <source>
        <dbReference type="Proteomes" id="UP001151760"/>
    </source>
</evidence>
<sequence>MIDCLSIVESDKMNHAVEIDIVKLLVEIESFGMSSDEFDKETRTMPTATCTRMTPDAIEEMIERRMAEALEAYQNCEPTIENGDGHKDDNGDDNGDGGGTSNGNGMGGGNGAGNPNVNVGGVVPVALFHISNYPHKYQVKYASCTLQNGTLTWWNSHKRTVGIDVAYAMTWKALMKLMIEVYCPRNEIQKMESEAYETPGCCPYCQQLDRLKTEGYATRNVDNKRRFDNNLRDNRVQQPPFKRQNCNGQNVARAYNVGNSEKRGYVGTLPCCNKYRLHHEGQCTVKCGNCKRVGHTIKDCRDVNCGNKSRNKPNEARERAYALGGGGANLESNLLTSMFLLNNHYAHMLFDLGADRSFVSTTFSVLLDIIPSTLDVSYAVELANRRIAKRILCLEVAR</sequence>